<accession>A0A1W0WG29</accession>
<feature type="region of interest" description="Disordered" evidence="1">
    <location>
        <begin position="1"/>
        <end position="42"/>
    </location>
</feature>
<dbReference type="AlphaFoldDB" id="A0A1W0WG29"/>
<evidence type="ECO:0000313" key="3">
    <source>
        <dbReference type="Proteomes" id="UP000192578"/>
    </source>
</evidence>
<organism evidence="2 3">
    <name type="scientific">Hypsibius exemplaris</name>
    <name type="common">Freshwater tardigrade</name>
    <dbReference type="NCBI Taxonomy" id="2072580"/>
    <lineage>
        <taxon>Eukaryota</taxon>
        <taxon>Metazoa</taxon>
        <taxon>Ecdysozoa</taxon>
        <taxon>Tardigrada</taxon>
        <taxon>Eutardigrada</taxon>
        <taxon>Parachela</taxon>
        <taxon>Hypsibioidea</taxon>
        <taxon>Hypsibiidae</taxon>
        <taxon>Hypsibius</taxon>
    </lineage>
</organism>
<keyword evidence="3" id="KW-1185">Reference proteome</keyword>
<evidence type="ECO:0000313" key="2">
    <source>
        <dbReference type="EMBL" id="OQV14156.1"/>
    </source>
</evidence>
<reference evidence="3" key="1">
    <citation type="submission" date="2017-01" db="EMBL/GenBank/DDBJ databases">
        <title>Comparative genomics of anhydrobiosis in the tardigrade Hypsibius dujardini.</title>
        <authorList>
            <person name="Yoshida Y."/>
            <person name="Koutsovoulos G."/>
            <person name="Laetsch D."/>
            <person name="Stevens L."/>
            <person name="Kumar S."/>
            <person name="Horikawa D."/>
            <person name="Ishino K."/>
            <person name="Komine S."/>
            <person name="Tomita M."/>
            <person name="Blaxter M."/>
            <person name="Arakawa K."/>
        </authorList>
    </citation>
    <scope>NUCLEOTIDE SEQUENCE [LARGE SCALE GENOMIC DNA]</scope>
    <source>
        <strain evidence="3">Z151</strain>
    </source>
</reference>
<name>A0A1W0WG29_HYPEX</name>
<sequence length="280" mass="31718">MPAPSVGPPAPALGPPAPSVGPPAPSVGPPAPSVGPSVANRGRKEEWAKVVNRLYPYANREPLYQYVKPGNSLTQAERNLNRGALTAKWDFIEKVLPGGGETKYITHPEVALQNWWERCVVEKPGFVTSLGRRLPDNLTKCSEYREEISEYAHFFKEHSDEDIRGSPSHASKKVIPMAVKMYHRSEFSPLSNYQSVYTRDYFLPHPAIPPQQFGWADEKRKKWIAESVDESVAYCTDYQRHYNPVIYERQALEARNASLCPYIGNEDLWKKEVKNPRILL</sequence>
<evidence type="ECO:0000256" key="1">
    <source>
        <dbReference type="SAM" id="MobiDB-lite"/>
    </source>
</evidence>
<feature type="compositionally biased region" description="Pro residues" evidence="1">
    <location>
        <begin position="1"/>
        <end position="33"/>
    </location>
</feature>
<dbReference type="EMBL" id="MTYJ01000109">
    <property type="protein sequence ID" value="OQV14156.1"/>
    <property type="molecule type" value="Genomic_DNA"/>
</dbReference>
<proteinExistence type="predicted"/>
<comment type="caution">
    <text evidence="2">The sequence shown here is derived from an EMBL/GenBank/DDBJ whole genome shotgun (WGS) entry which is preliminary data.</text>
</comment>
<dbReference type="Proteomes" id="UP000192578">
    <property type="component" value="Unassembled WGS sequence"/>
</dbReference>
<protein>
    <submittedName>
        <fullName evidence="2">Uncharacterized protein</fullName>
    </submittedName>
</protein>
<gene>
    <name evidence="2" type="ORF">BV898_11629</name>
</gene>
<dbReference type="OrthoDB" id="10053983at2759"/>